<dbReference type="Proteomes" id="UP000224854">
    <property type="component" value="Unassembled WGS sequence"/>
</dbReference>
<feature type="compositionally biased region" description="Low complexity" evidence="1">
    <location>
        <begin position="497"/>
        <end position="511"/>
    </location>
</feature>
<evidence type="ECO:0000313" key="4">
    <source>
        <dbReference type="Proteomes" id="UP000224854"/>
    </source>
</evidence>
<feature type="compositionally biased region" description="Low complexity" evidence="1">
    <location>
        <begin position="214"/>
        <end position="228"/>
    </location>
</feature>
<dbReference type="GO" id="GO:0000812">
    <property type="term" value="C:Swr1 complex"/>
    <property type="evidence" value="ECO:0007669"/>
    <property type="project" value="InterPro"/>
</dbReference>
<gene>
    <name evidence="3" type="ORF">CDD82_7442</name>
</gene>
<proteinExistence type="predicted"/>
<feature type="region of interest" description="Disordered" evidence="1">
    <location>
        <begin position="159"/>
        <end position="341"/>
    </location>
</feature>
<dbReference type="InterPro" id="IPR037651">
    <property type="entry name" value="Swc3"/>
</dbReference>
<dbReference type="Pfam" id="PF24707">
    <property type="entry name" value="Swc3"/>
    <property type="match status" value="1"/>
</dbReference>
<feature type="compositionally biased region" description="Low complexity" evidence="1">
    <location>
        <begin position="308"/>
        <end position="341"/>
    </location>
</feature>
<dbReference type="AlphaFoldDB" id="A0A2C5ZJ00"/>
<feature type="compositionally biased region" description="Low complexity" evidence="1">
    <location>
        <begin position="169"/>
        <end position="184"/>
    </location>
</feature>
<protein>
    <recommendedName>
        <fullName evidence="2">SWR1-complex protein 3 domain-containing protein</fullName>
    </recommendedName>
</protein>
<dbReference type="InterPro" id="IPR057558">
    <property type="entry name" value="Swc3_dom"/>
</dbReference>
<dbReference type="GO" id="GO:0140849">
    <property type="term" value="F:ATP-dependent H2AZ histone chaperone activity"/>
    <property type="evidence" value="ECO:0007669"/>
    <property type="project" value="InterPro"/>
</dbReference>
<dbReference type="EMBL" id="NJEU01000087">
    <property type="protein sequence ID" value="PHH81955.1"/>
    <property type="molecule type" value="Genomic_DNA"/>
</dbReference>
<feature type="compositionally biased region" description="Pro residues" evidence="1">
    <location>
        <begin position="229"/>
        <end position="240"/>
    </location>
</feature>
<sequence length="756" mass="81186">MEKKRKLPARAAARHEQAAKRRSVANREASPALAPATASSASSRPVRESTPPPPLLPTSIQVGKPLPTVHDAQADDLPTKEYQSISESGVMAESLSRSRAKWVSDGLFQKYWTKPYKRKGVLHEDPKNPSKDTMLKIGSVTMAIEPHIIEATMYTVKAFKPNLPPPSTPSQNQPQQPPKQMNQSRPILQYGPPSGSMPPPPTPTSTAANTPKLANAPSPAANPSQASPPTAPRQQVPPPSTDSVKLPSPAVATANTASASPTPTSRPPPSQSPVPHAMAPQTPLNRQPSSQGHPQTSTFPLASTARLSSATPGTTPTTSTMASKPPAPAAGSTPAPASAKPAANDPVIALLAQKASGDPELRDLMKRVAMGQAKNGELAQFQRIIDMLNHEYKHSGDQPSLPPDKLFVDGRTVKYYADEVRTILNIVLASNPQQKSTELRPPPGSNPLVVLLVKTALEDGRTRDAIRRIAEDRQGSTDAQDLKDTLDRLHRDAKMVSKSTASSSRPSPIVSQGKQQMPNGLPNGHVKSSISQPHQTPQALRSKGPPPAPRPDISAVVFDFGTGDRYLFPKYSILEFLPVSSGQQVVASFLIVRKGSMSEYGGDPALDYYQPVTIRLQTASGRHLENLTRVVAPQDEVQRYMNDVMDNMTRAEYVLLAMRLPRMVQNGEQEASSSGGASAVSTAEEQGKKGSTPRIDIEADHRNQASKPGVLWASGPTNVSMGLTDTVKYQDAAEHGQVKYERLIRSVAERETESAV</sequence>
<comment type="caution">
    <text evidence="3">The sequence shown here is derived from an EMBL/GenBank/DDBJ whole genome shotgun (WGS) entry which is preliminary data.</text>
</comment>
<evidence type="ECO:0000256" key="1">
    <source>
        <dbReference type="SAM" id="MobiDB-lite"/>
    </source>
</evidence>
<feature type="region of interest" description="Disordered" evidence="1">
    <location>
        <begin position="494"/>
        <end position="551"/>
    </location>
</feature>
<dbReference type="PANTHER" id="PTHR28108">
    <property type="entry name" value="SWR1-COMPLEX PROTEIN 3"/>
    <property type="match status" value="1"/>
</dbReference>
<accession>A0A2C5ZJ00</accession>
<feature type="domain" description="SWR1-complex protein 3" evidence="2">
    <location>
        <begin position="64"/>
        <end position="157"/>
    </location>
</feature>
<dbReference type="OrthoDB" id="5338195at2759"/>
<feature type="compositionally biased region" description="Polar residues" evidence="1">
    <location>
        <begin position="282"/>
        <end position="307"/>
    </location>
</feature>
<feature type="compositionally biased region" description="Low complexity" evidence="1">
    <location>
        <begin position="667"/>
        <end position="684"/>
    </location>
</feature>
<feature type="compositionally biased region" description="Low complexity" evidence="1">
    <location>
        <begin position="29"/>
        <end position="43"/>
    </location>
</feature>
<evidence type="ECO:0000313" key="3">
    <source>
        <dbReference type="EMBL" id="PHH81955.1"/>
    </source>
</evidence>
<evidence type="ECO:0000259" key="2">
    <source>
        <dbReference type="Pfam" id="PF24707"/>
    </source>
</evidence>
<feature type="compositionally biased region" description="Polar residues" evidence="1">
    <location>
        <begin position="526"/>
        <end position="539"/>
    </location>
</feature>
<feature type="compositionally biased region" description="Low complexity" evidence="1">
    <location>
        <begin position="247"/>
        <end position="263"/>
    </location>
</feature>
<dbReference type="PANTHER" id="PTHR28108:SF1">
    <property type="entry name" value="SWR1-COMPLEX PROTEIN 3"/>
    <property type="match status" value="1"/>
</dbReference>
<reference evidence="3 4" key="1">
    <citation type="submission" date="2017-06" db="EMBL/GenBank/DDBJ databases">
        <title>Ant-infecting Ophiocordyceps genomes reveal a high diversity of potential behavioral manipulation genes and a possible major role for enterotoxins.</title>
        <authorList>
            <person name="De Bekker C."/>
            <person name="Evans H.C."/>
            <person name="Brachmann A."/>
            <person name="Hughes D.P."/>
        </authorList>
    </citation>
    <scope>NUCLEOTIDE SEQUENCE [LARGE SCALE GENOMIC DNA]</scope>
    <source>
        <strain evidence="3 4">1348a</strain>
    </source>
</reference>
<feature type="region of interest" description="Disordered" evidence="1">
    <location>
        <begin position="1"/>
        <end position="75"/>
    </location>
</feature>
<keyword evidence="4" id="KW-1185">Reference proteome</keyword>
<feature type="region of interest" description="Disordered" evidence="1">
    <location>
        <begin position="666"/>
        <end position="717"/>
    </location>
</feature>
<organism evidence="3 4">
    <name type="scientific">Ophiocordyceps australis</name>
    <dbReference type="NCBI Taxonomy" id="1399860"/>
    <lineage>
        <taxon>Eukaryota</taxon>
        <taxon>Fungi</taxon>
        <taxon>Dikarya</taxon>
        <taxon>Ascomycota</taxon>
        <taxon>Pezizomycotina</taxon>
        <taxon>Sordariomycetes</taxon>
        <taxon>Hypocreomycetidae</taxon>
        <taxon>Hypocreales</taxon>
        <taxon>Ophiocordycipitaceae</taxon>
        <taxon>Ophiocordyceps</taxon>
    </lineage>
</organism>
<name>A0A2C5ZJ00_9HYPO</name>